<evidence type="ECO:0000256" key="3">
    <source>
        <dbReference type="ARBA" id="ARBA00022676"/>
    </source>
</evidence>
<evidence type="ECO:0000256" key="1">
    <source>
        <dbReference type="ARBA" id="ARBA00004651"/>
    </source>
</evidence>
<organism evidence="10">
    <name type="scientific">uncultured Dysgonomonas sp</name>
    <dbReference type="NCBI Taxonomy" id="206096"/>
    <lineage>
        <taxon>Bacteria</taxon>
        <taxon>Pseudomonadati</taxon>
        <taxon>Bacteroidota</taxon>
        <taxon>Bacteroidia</taxon>
        <taxon>Bacteroidales</taxon>
        <taxon>Dysgonomonadaceae</taxon>
        <taxon>Dysgonomonas</taxon>
        <taxon>environmental samples</taxon>
    </lineage>
</organism>
<accession>A0A212JC67</accession>
<evidence type="ECO:0000256" key="8">
    <source>
        <dbReference type="SAM" id="Phobius"/>
    </source>
</evidence>
<feature type="transmembrane region" description="Helical" evidence="8">
    <location>
        <begin position="12"/>
        <end position="31"/>
    </location>
</feature>
<dbReference type="InterPro" id="IPR050297">
    <property type="entry name" value="LipidA_mod_glycosyltrf_83"/>
</dbReference>
<dbReference type="GO" id="GO:0016763">
    <property type="term" value="F:pentosyltransferase activity"/>
    <property type="evidence" value="ECO:0007669"/>
    <property type="project" value="TreeGrafter"/>
</dbReference>
<evidence type="ECO:0000256" key="2">
    <source>
        <dbReference type="ARBA" id="ARBA00022475"/>
    </source>
</evidence>
<evidence type="ECO:0000256" key="5">
    <source>
        <dbReference type="ARBA" id="ARBA00022692"/>
    </source>
</evidence>
<evidence type="ECO:0000256" key="6">
    <source>
        <dbReference type="ARBA" id="ARBA00022989"/>
    </source>
</evidence>
<feature type="transmembrane region" description="Helical" evidence="8">
    <location>
        <begin position="302"/>
        <end position="325"/>
    </location>
</feature>
<dbReference type="GO" id="GO:0009103">
    <property type="term" value="P:lipopolysaccharide biosynthetic process"/>
    <property type="evidence" value="ECO:0007669"/>
    <property type="project" value="UniProtKB-ARBA"/>
</dbReference>
<feature type="domain" description="Glycosyltransferase RgtA/B/C/D-like" evidence="9">
    <location>
        <begin position="65"/>
        <end position="221"/>
    </location>
</feature>
<dbReference type="PANTHER" id="PTHR33908:SF11">
    <property type="entry name" value="MEMBRANE PROTEIN"/>
    <property type="match status" value="1"/>
</dbReference>
<dbReference type="AlphaFoldDB" id="A0A212JC67"/>
<dbReference type="GO" id="GO:0005886">
    <property type="term" value="C:plasma membrane"/>
    <property type="evidence" value="ECO:0007669"/>
    <property type="project" value="UniProtKB-SubCell"/>
</dbReference>
<dbReference type="Pfam" id="PF13231">
    <property type="entry name" value="PMT_2"/>
    <property type="match status" value="1"/>
</dbReference>
<feature type="transmembrane region" description="Helical" evidence="8">
    <location>
        <begin position="273"/>
        <end position="290"/>
    </location>
</feature>
<feature type="transmembrane region" description="Helical" evidence="8">
    <location>
        <begin position="83"/>
        <end position="102"/>
    </location>
</feature>
<dbReference type="InterPro" id="IPR038731">
    <property type="entry name" value="RgtA/B/C-like"/>
</dbReference>
<keyword evidence="3" id="KW-0328">Glycosyltransferase</keyword>
<evidence type="ECO:0000256" key="4">
    <source>
        <dbReference type="ARBA" id="ARBA00022679"/>
    </source>
</evidence>
<evidence type="ECO:0000313" key="10">
    <source>
        <dbReference type="EMBL" id="SBV96845.1"/>
    </source>
</evidence>
<keyword evidence="7 8" id="KW-0472">Membrane</keyword>
<dbReference type="PANTHER" id="PTHR33908">
    <property type="entry name" value="MANNOSYLTRANSFERASE YKCB-RELATED"/>
    <property type="match status" value="1"/>
</dbReference>
<feature type="transmembrane region" description="Helical" evidence="8">
    <location>
        <begin position="165"/>
        <end position="197"/>
    </location>
</feature>
<evidence type="ECO:0000259" key="9">
    <source>
        <dbReference type="Pfam" id="PF13231"/>
    </source>
</evidence>
<sequence length="502" mass="58276">MEKLKSSAMKIPQALIYICLLTFGVSLFIYLDIKNTTLLYDDVYSIFMAKTSYTDIINITASDVHPPLYYWCLKFFSSLFGDSLFALRLFSTLGVIAALLLGCFPIRRLFGGKVAITFMLLIIIFPVTQYMATEIRMYSWTMFFVLACALSAYQASEKGTGIHWVLFFGTGLCAAYLHNYGLLSVFGIYVIFFFFLIRTKKKLTYLVLCGVAFFIAYLPWLIQLWGQIDNVSSGYWIKPLTLNDIFLHIYYFYSPKEIWQPFTNFTKGEMMCGLIILMVTQLVLTIKVLLSDNIKKDKMSLLAIFSFITFLIPIAIGFIISVAYLPILVTRYMTCSFGLFVLSLAFVLARAMEHPKYKQLSYIFLLLLFFTGVVRFYSGVNYYRHTESAYQEIRKFINIEGGSPLVINDFSYYAMPRLQLILPENEYIVLTGEKSEDFRPFRFKERRTTEFVATEFILVHQDREAIQDDFSQYRQSLDNRYVVIDSLHATDIHLYRMKKIIP</sequence>
<gene>
    <name evidence="10" type="ORF">KL86DYS1_11755</name>
</gene>
<comment type="subcellular location">
    <subcellularLocation>
        <location evidence="1">Cell membrane</location>
        <topology evidence="1">Multi-pass membrane protein</topology>
    </subcellularLocation>
</comment>
<keyword evidence="6 8" id="KW-1133">Transmembrane helix</keyword>
<feature type="transmembrane region" description="Helical" evidence="8">
    <location>
        <begin position="360"/>
        <end position="378"/>
    </location>
</feature>
<proteinExistence type="predicted"/>
<dbReference type="RefSeq" id="WP_296939997.1">
    <property type="nucleotide sequence ID" value="NZ_LT599032.1"/>
</dbReference>
<evidence type="ECO:0000256" key="7">
    <source>
        <dbReference type="ARBA" id="ARBA00023136"/>
    </source>
</evidence>
<dbReference type="EMBL" id="FLUM01000001">
    <property type="protein sequence ID" value="SBV96845.1"/>
    <property type="molecule type" value="Genomic_DNA"/>
</dbReference>
<feature type="transmembrane region" description="Helical" evidence="8">
    <location>
        <begin position="203"/>
        <end position="222"/>
    </location>
</feature>
<keyword evidence="2" id="KW-1003">Cell membrane</keyword>
<keyword evidence="4" id="KW-0808">Transferase</keyword>
<name>A0A212JC67_9BACT</name>
<keyword evidence="5 8" id="KW-0812">Transmembrane</keyword>
<feature type="transmembrane region" description="Helical" evidence="8">
    <location>
        <begin position="114"/>
        <end position="131"/>
    </location>
</feature>
<reference evidence="10" key="1">
    <citation type="submission" date="2016-04" db="EMBL/GenBank/DDBJ databases">
        <authorList>
            <person name="Evans L.H."/>
            <person name="Alamgir A."/>
            <person name="Owens N."/>
            <person name="Weber N.D."/>
            <person name="Virtaneva K."/>
            <person name="Barbian K."/>
            <person name="Babar A."/>
            <person name="Rosenke K."/>
        </authorList>
    </citation>
    <scope>NUCLEOTIDE SEQUENCE</scope>
    <source>
        <strain evidence="10">86-1</strain>
    </source>
</reference>
<protein>
    <recommendedName>
        <fullName evidence="9">Glycosyltransferase RgtA/B/C/D-like domain-containing protein</fullName>
    </recommendedName>
</protein>
<feature type="transmembrane region" description="Helical" evidence="8">
    <location>
        <begin position="331"/>
        <end position="348"/>
    </location>
</feature>